<dbReference type="EMBL" id="QMDV01000001">
    <property type="protein sequence ID" value="RAU83623.1"/>
    <property type="molecule type" value="Genomic_DNA"/>
</dbReference>
<accession>A0A364RH72</accession>
<dbReference type="Pfam" id="PF05523">
    <property type="entry name" value="FdtA"/>
    <property type="match status" value="1"/>
</dbReference>
<evidence type="ECO:0000259" key="1">
    <source>
        <dbReference type="Pfam" id="PF05523"/>
    </source>
</evidence>
<dbReference type="Gene3D" id="2.60.120.10">
    <property type="entry name" value="Jelly Rolls"/>
    <property type="match status" value="1"/>
</dbReference>
<name>A0A364RH72_9BACT</name>
<dbReference type="AlphaFoldDB" id="A0A364RH72"/>
<organism evidence="2 3">
    <name type="scientific">Pontibacter arcticus</name>
    <dbReference type="NCBI Taxonomy" id="2080288"/>
    <lineage>
        <taxon>Bacteria</taxon>
        <taxon>Pseudomonadati</taxon>
        <taxon>Bacteroidota</taxon>
        <taxon>Cytophagia</taxon>
        <taxon>Cytophagales</taxon>
        <taxon>Hymenobacteraceae</taxon>
        <taxon>Pontibacter</taxon>
    </lineage>
</organism>
<dbReference type="OrthoDB" id="9795513at2"/>
<dbReference type="InterPro" id="IPR011051">
    <property type="entry name" value="RmlC_Cupin_sf"/>
</dbReference>
<protein>
    <submittedName>
        <fullName evidence="2">WxcM-like domain-containing protein</fullName>
    </submittedName>
</protein>
<comment type="caution">
    <text evidence="2">The sequence shown here is derived from an EMBL/GenBank/DDBJ whole genome shotgun (WGS) entry which is preliminary data.</text>
</comment>
<dbReference type="InterPro" id="IPR008894">
    <property type="entry name" value="QdtA_cupin_dom"/>
</dbReference>
<evidence type="ECO:0000313" key="3">
    <source>
        <dbReference type="Proteomes" id="UP000251692"/>
    </source>
</evidence>
<dbReference type="InterPro" id="IPR014710">
    <property type="entry name" value="RmlC-like_jellyroll"/>
</dbReference>
<evidence type="ECO:0000313" key="2">
    <source>
        <dbReference type="EMBL" id="RAU83623.1"/>
    </source>
</evidence>
<feature type="domain" description="Sugar 3,4-ketoisomerase QdtA cupin" evidence="1">
    <location>
        <begin position="15"/>
        <end position="131"/>
    </location>
</feature>
<dbReference type="Proteomes" id="UP000251692">
    <property type="component" value="Unassembled WGS sequence"/>
</dbReference>
<dbReference type="CDD" id="cd20292">
    <property type="entry name" value="cupin_QdtA-like"/>
    <property type="match status" value="1"/>
</dbReference>
<keyword evidence="3" id="KW-1185">Reference proteome</keyword>
<gene>
    <name evidence="2" type="ORF">DP923_00665</name>
</gene>
<sequence length="134" mass="14981">MPAAPYLLTFHTTGNSPEGFITSTQQAANIPFVIKRVFWTYGTSPEFVRGRHANKQTEEVLVVLTGQVKVETLMAGSAETFILSEPGTGLYLPAMCWVNLYFSESTIALCMASTDYDEKDYIRDLDEFRKIIGL</sequence>
<dbReference type="SUPFAM" id="SSF51182">
    <property type="entry name" value="RmlC-like cupins"/>
    <property type="match status" value="1"/>
</dbReference>
<dbReference type="RefSeq" id="WP_112303661.1">
    <property type="nucleotide sequence ID" value="NZ_QMDV01000001.1"/>
</dbReference>
<proteinExistence type="predicted"/>
<reference evidence="2 3" key="1">
    <citation type="submission" date="2018-06" db="EMBL/GenBank/DDBJ databases">
        <authorList>
            <person name="Liu Z.-W."/>
        </authorList>
    </citation>
    <scope>NUCLEOTIDE SEQUENCE [LARGE SCALE GENOMIC DNA]</scope>
    <source>
        <strain evidence="2 3">2b14</strain>
    </source>
</reference>
<reference evidence="2 3" key="2">
    <citation type="submission" date="2018-07" db="EMBL/GenBank/DDBJ databases">
        <title>Pontibacter sp. 2b14 genomic sequence and assembly.</title>
        <authorList>
            <person name="Du Z.-J."/>
        </authorList>
    </citation>
    <scope>NUCLEOTIDE SEQUENCE [LARGE SCALE GENOMIC DNA]</scope>
    <source>
        <strain evidence="2 3">2b14</strain>
    </source>
</reference>